<name>F7PJ56_9EURY</name>
<dbReference type="HOGENOM" id="CLU_176022_2_0_2"/>
<keyword evidence="1" id="KW-1133">Transmembrane helix</keyword>
<sequence>MERNVGALDRNVRLIVGIALGAIGLAIFAGPLSNLGTVVGAIALLVGVVMLGTGLTQQCLLYQLIGLDTSK</sequence>
<dbReference type="eggNOG" id="arCOG06386">
    <property type="taxonomic scope" value="Archaea"/>
</dbReference>
<dbReference type="Proteomes" id="UP000003861">
    <property type="component" value="Unassembled WGS sequence"/>
</dbReference>
<evidence type="ECO:0000313" key="6">
    <source>
        <dbReference type="Proteomes" id="UP000015381"/>
    </source>
</evidence>
<evidence type="ECO:0000313" key="4">
    <source>
        <dbReference type="EMBL" id="ERJ06840.1"/>
    </source>
</evidence>
<accession>F7PJ56</accession>
<dbReference type="RefSeq" id="WP_008525762.1">
    <property type="nucleotide sequence ID" value="NC_021921.1"/>
</dbReference>
<dbReference type="AlphaFoldDB" id="F7PJ56"/>
<dbReference type="Proteomes" id="UP000015381">
    <property type="component" value="Chromosome I"/>
</dbReference>
<gene>
    <name evidence="4" type="ORF">HLRTI_001099</name>
    <name evidence="3" type="ORF">HTIA_0883</name>
</gene>
<dbReference type="EMBL" id="HF571520">
    <property type="protein sequence ID" value="CCQ33023.1"/>
    <property type="molecule type" value="Genomic_DNA"/>
</dbReference>
<organism evidence="4 5">
    <name type="scientific">Halorhabdus tiamatea SARL4B</name>
    <dbReference type="NCBI Taxonomy" id="1033806"/>
    <lineage>
        <taxon>Archaea</taxon>
        <taxon>Methanobacteriati</taxon>
        <taxon>Methanobacteriota</taxon>
        <taxon>Stenosarchaea group</taxon>
        <taxon>Halobacteria</taxon>
        <taxon>Halobacteriales</taxon>
        <taxon>Haloarculaceae</taxon>
        <taxon>Halorhabdus</taxon>
    </lineage>
</organism>
<feature type="transmembrane region" description="Helical" evidence="1">
    <location>
        <begin position="38"/>
        <end position="65"/>
    </location>
</feature>
<keyword evidence="6" id="KW-1185">Reference proteome</keyword>
<feature type="transmembrane region" description="Helical" evidence="1">
    <location>
        <begin position="12"/>
        <end position="32"/>
    </location>
</feature>
<reference evidence="4 5" key="1">
    <citation type="journal article" date="2011" name="J. Bacteriol.">
        <title>Genome sequence of Halorhabdus tiamatea, the first archaeon isolated from a deep-sea anoxic brine lake.</title>
        <authorList>
            <person name="Antunes A."/>
            <person name="Alam I."/>
            <person name="Bajic V.B."/>
            <person name="Stingl U."/>
        </authorList>
    </citation>
    <scope>NUCLEOTIDE SEQUENCE [LARGE SCALE GENOMIC DNA]</scope>
    <source>
        <strain evidence="4 5">SARL4B</strain>
    </source>
</reference>
<evidence type="ECO:0000259" key="2">
    <source>
        <dbReference type="Pfam" id="PF11127"/>
    </source>
</evidence>
<dbReference type="Pfam" id="PF11127">
    <property type="entry name" value="YgaP-like_TM"/>
    <property type="match status" value="1"/>
</dbReference>
<dbReference type="EMBL" id="AFNT02000009">
    <property type="protein sequence ID" value="ERJ06840.1"/>
    <property type="molecule type" value="Genomic_DNA"/>
</dbReference>
<dbReference type="GeneID" id="23797786"/>
<evidence type="ECO:0000313" key="3">
    <source>
        <dbReference type="EMBL" id="CCQ33023.1"/>
    </source>
</evidence>
<reference evidence="3 6" key="3">
    <citation type="journal article" date="2014" name="Environ. Microbiol.">
        <title>Halorhabdus tiamatea: proteogenomics and glycosidase activity measurements identify the first cultivated euryarchaeon from a deep-sea anoxic brine lake as potential polysaccharide degrader.</title>
        <authorList>
            <person name="Werner J."/>
            <person name="Ferrer M."/>
            <person name="Michel G."/>
            <person name="Mann A.J."/>
            <person name="Huang S."/>
            <person name="Juarez S."/>
            <person name="Ciordia S."/>
            <person name="Albar J.P."/>
            <person name="Alcaide M."/>
            <person name="La Cono V."/>
            <person name="Yakimov M.M."/>
            <person name="Antunes A."/>
            <person name="Taborda M."/>
            <person name="Da Costa M.S."/>
            <person name="Amann R.I."/>
            <person name="Gloeckner F.O."/>
            <person name="Golyshina O.V."/>
            <person name="Golyshin P.N."/>
            <person name="Teeling H."/>
        </authorList>
    </citation>
    <scope>NUCLEOTIDE SEQUENCE [LARGE SCALE GENOMIC DNA]</scope>
    <source>
        <strain evidence="6">SARL4B</strain>
        <strain evidence="3">Type strain: SARL4B</strain>
    </source>
</reference>
<proteinExistence type="predicted"/>
<dbReference type="InterPro" id="IPR021309">
    <property type="entry name" value="YgaP-like_TM"/>
</dbReference>
<protein>
    <recommendedName>
        <fullName evidence="2">Inner membrane protein YgaP-like transmembrane domain-containing protein</fullName>
    </recommendedName>
</protein>
<evidence type="ECO:0000256" key="1">
    <source>
        <dbReference type="SAM" id="Phobius"/>
    </source>
</evidence>
<keyword evidence="1" id="KW-0472">Membrane</keyword>
<keyword evidence="1" id="KW-0812">Transmembrane</keyword>
<feature type="domain" description="Inner membrane protein YgaP-like transmembrane" evidence="2">
    <location>
        <begin position="1"/>
        <end position="70"/>
    </location>
</feature>
<evidence type="ECO:0000313" key="5">
    <source>
        <dbReference type="Proteomes" id="UP000003861"/>
    </source>
</evidence>
<reference evidence="4 5" key="2">
    <citation type="journal article" date="2013" name="PLoS ONE">
        <title>INDIGO - INtegrated Data Warehouse of MIcrobial GenOmes with Examples from the Red Sea Extremophiles.</title>
        <authorList>
            <person name="Alam I."/>
            <person name="Antunes A."/>
            <person name="Kamau A.A."/>
            <person name="Ba Alawi W."/>
            <person name="Kalkatawi M."/>
            <person name="Stingl U."/>
            <person name="Bajic V.B."/>
        </authorList>
    </citation>
    <scope>NUCLEOTIDE SEQUENCE [LARGE SCALE GENOMIC DNA]</scope>
    <source>
        <strain evidence="4 5">SARL4B</strain>
    </source>
</reference>
<dbReference type="KEGG" id="hti:HTIA_0883"/>